<evidence type="ECO:0000313" key="2">
    <source>
        <dbReference type="Proteomes" id="UP001551658"/>
    </source>
</evidence>
<protein>
    <submittedName>
        <fullName evidence="1">Uncharacterized protein</fullName>
    </submittedName>
</protein>
<sequence>MEETTGPLAQELCGRPVALVTVDRPLFLIGDEPVIVNIVGDHVQHLPECSMTEEQFQQKLKRARKKGRRRREVRRTLHMYPTQPRGITKAVEIVMPISPRTLLVLGPAAEWDGAVVRDRVCGAEADELAAEINYRIAEYSLDMIVGRIDDPAFRAFAIPEPAPILNICGATGAAKDVVASVPVRLRPRRLDRRTGRSGAENVVGTSGSQ</sequence>
<name>A0ABV3FJW0_9NOCA</name>
<dbReference type="EMBL" id="JBFAIH010000045">
    <property type="protein sequence ID" value="MEV0367988.1"/>
    <property type="molecule type" value="Genomic_DNA"/>
</dbReference>
<gene>
    <name evidence="1" type="ORF">AB0H72_35425</name>
</gene>
<dbReference type="RefSeq" id="WP_357988354.1">
    <property type="nucleotide sequence ID" value="NZ_JBFAIH010000045.1"/>
</dbReference>
<proteinExistence type="predicted"/>
<organism evidence="1 2">
    <name type="scientific">Nocardia fusca</name>
    <dbReference type="NCBI Taxonomy" id="941183"/>
    <lineage>
        <taxon>Bacteria</taxon>
        <taxon>Bacillati</taxon>
        <taxon>Actinomycetota</taxon>
        <taxon>Actinomycetes</taxon>
        <taxon>Mycobacteriales</taxon>
        <taxon>Nocardiaceae</taxon>
        <taxon>Nocardia</taxon>
    </lineage>
</organism>
<accession>A0ABV3FJW0</accession>
<keyword evidence="2" id="KW-1185">Reference proteome</keyword>
<reference evidence="1 2" key="1">
    <citation type="submission" date="2024-06" db="EMBL/GenBank/DDBJ databases">
        <title>The Natural Products Discovery Center: Release of the First 8490 Sequenced Strains for Exploring Actinobacteria Biosynthetic Diversity.</title>
        <authorList>
            <person name="Kalkreuter E."/>
            <person name="Kautsar S.A."/>
            <person name="Yang D."/>
            <person name="Bader C.D."/>
            <person name="Teijaro C.N."/>
            <person name="Fluegel L."/>
            <person name="Davis C.M."/>
            <person name="Simpson J.R."/>
            <person name="Lauterbach L."/>
            <person name="Steele A.D."/>
            <person name="Gui C."/>
            <person name="Meng S."/>
            <person name="Li G."/>
            <person name="Viehrig K."/>
            <person name="Ye F."/>
            <person name="Su P."/>
            <person name="Kiefer A.F."/>
            <person name="Nichols A."/>
            <person name="Cepeda A.J."/>
            <person name="Yan W."/>
            <person name="Fan B."/>
            <person name="Jiang Y."/>
            <person name="Adhikari A."/>
            <person name="Zheng C.-J."/>
            <person name="Schuster L."/>
            <person name="Cowan T.M."/>
            <person name="Smanski M.J."/>
            <person name="Chevrette M.G."/>
            <person name="De Carvalho L.P.S."/>
            <person name="Shen B."/>
        </authorList>
    </citation>
    <scope>NUCLEOTIDE SEQUENCE [LARGE SCALE GENOMIC DNA]</scope>
    <source>
        <strain evidence="1 2">NPDC050671</strain>
    </source>
</reference>
<dbReference type="Proteomes" id="UP001551658">
    <property type="component" value="Unassembled WGS sequence"/>
</dbReference>
<evidence type="ECO:0000313" key="1">
    <source>
        <dbReference type="EMBL" id="MEV0367988.1"/>
    </source>
</evidence>
<comment type="caution">
    <text evidence="1">The sequence shown here is derived from an EMBL/GenBank/DDBJ whole genome shotgun (WGS) entry which is preliminary data.</text>
</comment>